<dbReference type="PROSITE" id="PS50404">
    <property type="entry name" value="GST_NTER"/>
    <property type="match status" value="1"/>
</dbReference>
<dbReference type="InterPro" id="IPR040079">
    <property type="entry name" value="Glutathione_S-Trfase"/>
</dbReference>
<dbReference type="Gene3D" id="1.20.1050.10">
    <property type="match status" value="1"/>
</dbReference>
<protein>
    <submittedName>
        <fullName evidence="2">Glutathione S-transferase family protein</fullName>
    </submittedName>
</protein>
<evidence type="ECO:0000313" key="3">
    <source>
        <dbReference type="Proteomes" id="UP001430149"/>
    </source>
</evidence>
<dbReference type="PANTHER" id="PTHR42673:SF4">
    <property type="entry name" value="MALEYLACETOACETATE ISOMERASE"/>
    <property type="match status" value="1"/>
</dbReference>
<organism evidence="2 3">
    <name type="scientific">Dyella flava</name>
    <dbReference type="NCBI Taxonomy" id="1920170"/>
    <lineage>
        <taxon>Bacteria</taxon>
        <taxon>Pseudomonadati</taxon>
        <taxon>Pseudomonadota</taxon>
        <taxon>Gammaproteobacteria</taxon>
        <taxon>Lysobacterales</taxon>
        <taxon>Rhodanobacteraceae</taxon>
        <taxon>Dyella</taxon>
    </lineage>
</organism>
<dbReference type="SUPFAM" id="SSF47616">
    <property type="entry name" value="GST C-terminal domain-like"/>
    <property type="match status" value="1"/>
</dbReference>
<dbReference type="SUPFAM" id="SSF52833">
    <property type="entry name" value="Thioredoxin-like"/>
    <property type="match status" value="1"/>
</dbReference>
<name>A0ABS2K2W3_9GAMM</name>
<gene>
    <name evidence="2" type="ORF">ISP19_09340</name>
</gene>
<comment type="caution">
    <text evidence="2">The sequence shown here is derived from an EMBL/GenBank/DDBJ whole genome shotgun (WGS) entry which is preliminary data.</text>
</comment>
<dbReference type="SFLD" id="SFLDS00019">
    <property type="entry name" value="Glutathione_Transferase_(cytos"/>
    <property type="match status" value="1"/>
</dbReference>
<dbReference type="CDD" id="cd03043">
    <property type="entry name" value="GST_N_1"/>
    <property type="match status" value="1"/>
</dbReference>
<dbReference type="Gene3D" id="3.40.30.10">
    <property type="entry name" value="Glutaredoxin"/>
    <property type="match status" value="1"/>
</dbReference>
<dbReference type="EMBL" id="JADIKE010000034">
    <property type="protein sequence ID" value="MBM7125583.1"/>
    <property type="molecule type" value="Genomic_DNA"/>
</dbReference>
<dbReference type="RefSeq" id="WP_204681095.1">
    <property type="nucleotide sequence ID" value="NZ_BSNR01000015.1"/>
</dbReference>
<accession>A0ABS2K2W3</accession>
<sequence>MYTLHIANRNYSSWSLRPWILLTELEIPFEEKLTPFQHGTSSSWTVFRAFCPTGKVPCLHDGDITVWDSLSIAEYVAEQHAGVWPGDVRARAWARSAAAEMHSGFDALRSHCPMNCGIRMQLNSMPAALMRDIARLNELWSEGLARFGGPFLAGAAFTAVDAFFAPVVYRIQSYQLSVDDALRAYVQRMLVLPGMQRWYAAALHESWRDPDHEAETLRQGTLLQDLRAA</sequence>
<reference evidence="2" key="1">
    <citation type="submission" date="2020-10" db="EMBL/GenBank/DDBJ databases">
        <title>Phylogeny of dyella-like bacteria.</title>
        <authorList>
            <person name="Fu J."/>
        </authorList>
    </citation>
    <scope>NUCLEOTIDE SEQUENCE</scope>
    <source>
        <strain evidence="2">DHOC52</strain>
    </source>
</reference>
<dbReference type="InterPro" id="IPR036282">
    <property type="entry name" value="Glutathione-S-Trfase_C_sf"/>
</dbReference>
<dbReference type="InterPro" id="IPR004045">
    <property type="entry name" value="Glutathione_S-Trfase_N"/>
</dbReference>
<dbReference type="InterPro" id="IPR036249">
    <property type="entry name" value="Thioredoxin-like_sf"/>
</dbReference>
<dbReference type="Pfam" id="PF13409">
    <property type="entry name" value="GST_N_2"/>
    <property type="match status" value="1"/>
</dbReference>
<evidence type="ECO:0000259" key="1">
    <source>
        <dbReference type="PROSITE" id="PS50404"/>
    </source>
</evidence>
<dbReference type="CDD" id="cd03194">
    <property type="entry name" value="GST_C_3"/>
    <property type="match status" value="1"/>
</dbReference>
<proteinExistence type="predicted"/>
<feature type="domain" description="GST N-terminal" evidence="1">
    <location>
        <begin position="2"/>
        <end position="84"/>
    </location>
</feature>
<dbReference type="Pfam" id="PF13410">
    <property type="entry name" value="GST_C_2"/>
    <property type="match status" value="1"/>
</dbReference>
<keyword evidence="3" id="KW-1185">Reference proteome</keyword>
<dbReference type="Proteomes" id="UP001430149">
    <property type="component" value="Unassembled WGS sequence"/>
</dbReference>
<dbReference type="PANTHER" id="PTHR42673">
    <property type="entry name" value="MALEYLACETOACETATE ISOMERASE"/>
    <property type="match status" value="1"/>
</dbReference>
<evidence type="ECO:0000313" key="2">
    <source>
        <dbReference type="EMBL" id="MBM7125583.1"/>
    </source>
</evidence>